<feature type="compositionally biased region" description="Polar residues" evidence="2">
    <location>
        <begin position="407"/>
        <end position="422"/>
    </location>
</feature>
<evidence type="ECO:0000313" key="4">
    <source>
        <dbReference type="Proteomes" id="UP000274131"/>
    </source>
</evidence>
<protein>
    <submittedName>
        <fullName evidence="5">SH2 domain-containing protein</fullName>
    </submittedName>
</protein>
<reference evidence="5" key="1">
    <citation type="submission" date="2017-02" db="UniProtKB">
        <authorList>
            <consortium name="WormBaseParasite"/>
        </authorList>
    </citation>
    <scope>IDENTIFICATION</scope>
</reference>
<reference evidence="3 4" key="2">
    <citation type="submission" date="2018-10" db="EMBL/GenBank/DDBJ databases">
        <authorList>
            <consortium name="Pathogen Informatics"/>
        </authorList>
    </citation>
    <scope>NUCLEOTIDE SEQUENCE [LARGE SCALE GENOMIC DNA]</scope>
</reference>
<evidence type="ECO:0000313" key="5">
    <source>
        <dbReference type="WBParaSite" id="EVEC_0001084401-mRNA-1"/>
    </source>
</evidence>
<dbReference type="OrthoDB" id="10036177at2759"/>
<sequence length="471" mass="50545">MWRSDFINEYATDRSSELVLSVKPRSPSSVQSSSFSSTVSDNELEGSFTSRPSSCCSTQQNPGAGSVTHSKLLMNSQSTSSPEKATSVNKVFDKLGAIRSRRNDNEGDSDEETMDEDSNCSSNEISGFSFGNGISVSKRNSGGFGDVPWRSPHDSSSTSADGGRKLSFTGSSFRKTTPSPCTSGRSSPIPRVVCAAAPRSRIASIRRESNCSVETEAAHEKLVKTAQQVSATFDDISIADGERKRTHSLSEPISILTNAFLPHSCSPSPTRPAEIQKQCYSPSTQQIVRNNITYSPSPSPTPSPTRRIMRSLSPIVSRQITKRRYTCSSGIDGEGDSSSNSKRVCQAPTLIYSCSSQPVYERNAAYSVPSVETSSTSSLDSLNGSFCTPRPPSKPSAESFLERQKADQASSAMDSDECSSVTGGEEFVAETFNTHPVLETVKDSSSVQKTLIGEDPDSVVVMAVDNSSSEH</sequence>
<feature type="region of interest" description="Disordered" evidence="2">
    <location>
        <begin position="145"/>
        <end position="189"/>
    </location>
</feature>
<evidence type="ECO:0000256" key="2">
    <source>
        <dbReference type="SAM" id="MobiDB-lite"/>
    </source>
</evidence>
<dbReference type="WBParaSite" id="EVEC_0001084401-mRNA-1">
    <property type="protein sequence ID" value="EVEC_0001084401-mRNA-1"/>
    <property type="gene ID" value="EVEC_0001084401"/>
</dbReference>
<evidence type="ECO:0000313" key="3">
    <source>
        <dbReference type="EMBL" id="VDD95418.1"/>
    </source>
</evidence>
<organism evidence="5">
    <name type="scientific">Enterobius vermicularis</name>
    <name type="common">Human pinworm</name>
    <dbReference type="NCBI Taxonomy" id="51028"/>
    <lineage>
        <taxon>Eukaryota</taxon>
        <taxon>Metazoa</taxon>
        <taxon>Ecdysozoa</taxon>
        <taxon>Nematoda</taxon>
        <taxon>Chromadorea</taxon>
        <taxon>Rhabditida</taxon>
        <taxon>Spirurina</taxon>
        <taxon>Oxyuridomorpha</taxon>
        <taxon>Oxyuroidea</taxon>
        <taxon>Oxyuridae</taxon>
        <taxon>Enterobius</taxon>
    </lineage>
</organism>
<feature type="compositionally biased region" description="Low complexity" evidence="2">
    <location>
        <begin position="373"/>
        <end position="385"/>
    </location>
</feature>
<proteinExistence type="inferred from homology"/>
<dbReference type="Proteomes" id="UP000274131">
    <property type="component" value="Unassembled WGS sequence"/>
</dbReference>
<feature type="compositionally biased region" description="Acidic residues" evidence="2">
    <location>
        <begin position="106"/>
        <end position="118"/>
    </location>
</feature>
<keyword evidence="4" id="KW-1185">Reference proteome</keyword>
<feature type="compositionally biased region" description="Polar residues" evidence="2">
    <location>
        <begin position="168"/>
        <end position="186"/>
    </location>
</feature>
<dbReference type="PANTHER" id="PTHR22227:SF6">
    <property type="entry name" value="FAMILY WITH SEQUENCE SIMILARITY 122B ISOFORM X1"/>
    <property type="match status" value="1"/>
</dbReference>
<feature type="compositionally biased region" description="Polar residues" evidence="2">
    <location>
        <begin position="47"/>
        <end position="89"/>
    </location>
</feature>
<dbReference type="InterPro" id="IPR026716">
    <property type="entry name" value="PBIR1/2/3"/>
</dbReference>
<name>A0A0N4VJ23_ENTVE</name>
<dbReference type="GO" id="GO:0004865">
    <property type="term" value="F:protein serine/threonine phosphatase inhibitor activity"/>
    <property type="evidence" value="ECO:0007669"/>
    <property type="project" value="InterPro"/>
</dbReference>
<feature type="region of interest" description="Disordered" evidence="2">
    <location>
        <begin position="18"/>
        <end position="122"/>
    </location>
</feature>
<dbReference type="PANTHER" id="PTHR22227">
    <property type="entry name" value="FAMILY WITH SEQUENCE SIMILARITY 122B ISOFORM X1"/>
    <property type="match status" value="1"/>
</dbReference>
<dbReference type="AlphaFoldDB" id="A0A0N4VJ23"/>
<accession>A0A0N4VJ23</accession>
<comment type="similarity">
    <text evidence="1">Belongs to the FAM122 family.</text>
</comment>
<dbReference type="EMBL" id="UXUI01010599">
    <property type="protein sequence ID" value="VDD95418.1"/>
    <property type="molecule type" value="Genomic_DNA"/>
</dbReference>
<gene>
    <name evidence="3" type="ORF">EVEC_LOCUS10169</name>
</gene>
<feature type="compositionally biased region" description="Low complexity" evidence="2">
    <location>
        <begin position="21"/>
        <end position="40"/>
    </location>
</feature>
<dbReference type="STRING" id="51028.A0A0N4VJ23"/>
<evidence type="ECO:0000256" key="1">
    <source>
        <dbReference type="ARBA" id="ARBA00006725"/>
    </source>
</evidence>
<feature type="region of interest" description="Disordered" evidence="2">
    <location>
        <begin position="373"/>
        <end position="422"/>
    </location>
</feature>